<dbReference type="AlphaFoldDB" id="A0A7Y6F135"/>
<evidence type="ECO:0000256" key="1">
    <source>
        <dbReference type="SAM" id="MobiDB-lite"/>
    </source>
</evidence>
<feature type="signal peptide" evidence="2">
    <location>
        <begin position="1"/>
        <end position="25"/>
    </location>
</feature>
<evidence type="ECO:0000313" key="4">
    <source>
        <dbReference type="Proteomes" id="UP000540128"/>
    </source>
</evidence>
<name>A0A7Y6F135_9ACTN</name>
<feature type="region of interest" description="Disordered" evidence="1">
    <location>
        <begin position="27"/>
        <end position="46"/>
    </location>
</feature>
<dbReference type="RefSeq" id="WP_175458057.1">
    <property type="nucleotide sequence ID" value="NZ_JAANNT010000003.1"/>
</dbReference>
<feature type="chain" id="PRO_5030797971" description="Secreted protein" evidence="2">
    <location>
        <begin position="26"/>
        <end position="517"/>
    </location>
</feature>
<keyword evidence="4" id="KW-1185">Reference proteome</keyword>
<dbReference type="InterPro" id="IPR043777">
    <property type="entry name" value="DUF5719"/>
</dbReference>
<feature type="region of interest" description="Disordered" evidence="1">
    <location>
        <begin position="84"/>
        <end position="135"/>
    </location>
</feature>
<comment type="caution">
    <text evidence="3">The sequence shown here is derived from an EMBL/GenBank/DDBJ whole genome shotgun (WGS) entry which is preliminary data.</text>
</comment>
<dbReference type="Pfam" id="PF18986">
    <property type="entry name" value="DUF5719"/>
    <property type="match status" value="1"/>
</dbReference>
<gene>
    <name evidence="3" type="ORF">G6W59_05395</name>
</gene>
<keyword evidence="2" id="KW-0732">Signal</keyword>
<proteinExistence type="predicted"/>
<evidence type="ECO:0000256" key="2">
    <source>
        <dbReference type="SAM" id="SignalP"/>
    </source>
</evidence>
<reference evidence="3 4" key="1">
    <citation type="submission" date="2020-03" db="EMBL/GenBank/DDBJ databases">
        <title>Complete genome sequence of sixteen Streptomyces strains facilitates identification of candidate genes involved in plant growth-promotion in grain legumes and cereals.</title>
        <authorList>
            <person name="Gopalakrishnan S."/>
            <person name="Thakur V."/>
            <person name="Saxena R."/>
            <person name="Vadlamudi S."/>
            <person name="Purohit S."/>
            <person name="Kumar V."/>
            <person name="Rathore A."/>
            <person name="Chitikineni A."/>
            <person name="Varshney R.K."/>
        </authorList>
    </citation>
    <scope>NUCLEOTIDE SEQUENCE [LARGE SCALE GENOMIC DNA]</scope>
    <source>
        <strain evidence="3 4">KAI-180</strain>
    </source>
</reference>
<sequence length="517" mass="51853">MKRTTLSLIAAGAALAAVTSVAAVAAPEEGPAATGKAAQQPVERTSLLCPAPSSSELAETTYTAFTPKTEVSADSGTAALVPAARSLAGKDDKDDKNDKEEKDGKDDKDGKKGEEEKPFLAVKKQGAPVTAEENGSGAPALIGLAEGSLAPGWSAQQTTHFTAGAGRGLHGAVCSAPDTDFWFPGASTAEDRSDYLHLTNPDDAAAVVDIELYGKDGALDSEVGEGIQVPPRSSVPVLLSTLTGKPQTNLTVHVTARSGRVAAAVQALDQKVGGDWLTPSAEPSASVVLPGIPKDATAVRLVAFAPGSADADLKVSLAGPNGSLSPAGNETLHLKSGMTTAVDLADVTRGEPGSLVLTPTGDSGDTPVVAAVRVIRGKGAEQESAFIPAARPVGDRATVTGNGAKGTYLSLTAPGKAAKVRVTASAGTGGGTAATKTYSVGAGRTLAADIPLPDSLKGTYALTVETVSGGPVHASRTLTLSGAAADGISMFTVQNLTDDRGTVTVPAARPEMGVLLD</sequence>
<protein>
    <recommendedName>
        <fullName evidence="5">Secreted protein</fullName>
    </recommendedName>
</protein>
<dbReference type="EMBL" id="JAANNT010000003">
    <property type="protein sequence ID" value="NUV27779.1"/>
    <property type="molecule type" value="Genomic_DNA"/>
</dbReference>
<feature type="compositionally biased region" description="Basic and acidic residues" evidence="1">
    <location>
        <begin position="88"/>
        <end position="118"/>
    </location>
</feature>
<evidence type="ECO:0000313" key="3">
    <source>
        <dbReference type="EMBL" id="NUV27779.1"/>
    </source>
</evidence>
<accession>A0A7Y6F135</accession>
<feature type="compositionally biased region" description="Low complexity" evidence="1">
    <location>
        <begin position="27"/>
        <end position="38"/>
    </location>
</feature>
<evidence type="ECO:0008006" key="5">
    <source>
        <dbReference type="Google" id="ProtNLM"/>
    </source>
</evidence>
<organism evidence="3 4">
    <name type="scientific">Streptomyces odorifer</name>
    <dbReference type="NCBI Taxonomy" id="53450"/>
    <lineage>
        <taxon>Bacteria</taxon>
        <taxon>Bacillati</taxon>
        <taxon>Actinomycetota</taxon>
        <taxon>Actinomycetes</taxon>
        <taxon>Kitasatosporales</taxon>
        <taxon>Streptomycetaceae</taxon>
        <taxon>Streptomyces</taxon>
        <taxon>Streptomyces albidoflavus group</taxon>
    </lineage>
</organism>
<dbReference type="Proteomes" id="UP000540128">
    <property type="component" value="Unassembled WGS sequence"/>
</dbReference>